<dbReference type="Proteomes" id="UP000076420">
    <property type="component" value="Unassembled WGS sequence"/>
</dbReference>
<proteinExistence type="predicted"/>
<evidence type="ECO:0000313" key="2">
    <source>
        <dbReference type="Proteomes" id="UP000076420"/>
    </source>
</evidence>
<dbReference type="VEuPathDB" id="VectorBase:BGLAX_040889"/>
<dbReference type="AlphaFoldDB" id="A0A2C9LSF1"/>
<dbReference type="InterPro" id="IPR016024">
    <property type="entry name" value="ARM-type_fold"/>
</dbReference>
<accession>A0A2C9LSF1</accession>
<sequence length="210" mass="22864">MWSWPQSHKSNVGATQFNIRGDGCAKSSFKIESQQLCLAEHAPAAEQLKVKGELTLSTECTCHKSFVGLNSVNGELRLAERLRNLETSAGNLETDNTSLLPDEEDGEDNVLDLNSLLSTLQKCSNNQLSKKKSVQLQALLGCDSSPVQAAALIILSKLVVLPQTLEFLFKQSCSVLDCLLNLASDPKSNEVQVLALKCIAQSLNDLFDFP</sequence>
<dbReference type="VEuPathDB" id="VectorBase:BGLB034305"/>
<dbReference type="EnsemblMetazoa" id="BGLB034305-RA">
    <property type="protein sequence ID" value="BGLB034305-PA"/>
    <property type="gene ID" value="BGLB034305"/>
</dbReference>
<name>A0A2C9LSF1_BIOGL</name>
<organism evidence="1 2">
    <name type="scientific">Biomphalaria glabrata</name>
    <name type="common">Bloodfluke planorb</name>
    <name type="synonym">Freshwater snail</name>
    <dbReference type="NCBI Taxonomy" id="6526"/>
    <lineage>
        <taxon>Eukaryota</taxon>
        <taxon>Metazoa</taxon>
        <taxon>Spiralia</taxon>
        <taxon>Lophotrochozoa</taxon>
        <taxon>Mollusca</taxon>
        <taxon>Gastropoda</taxon>
        <taxon>Heterobranchia</taxon>
        <taxon>Euthyneura</taxon>
        <taxon>Panpulmonata</taxon>
        <taxon>Hygrophila</taxon>
        <taxon>Lymnaeoidea</taxon>
        <taxon>Planorbidae</taxon>
        <taxon>Biomphalaria</taxon>
    </lineage>
</organism>
<protein>
    <submittedName>
        <fullName evidence="1">Uncharacterized protein</fullName>
    </submittedName>
</protein>
<dbReference type="KEGG" id="bgt:106057588"/>
<reference evidence="1" key="1">
    <citation type="submission" date="2020-05" db="UniProtKB">
        <authorList>
            <consortium name="EnsemblMetazoa"/>
        </authorList>
    </citation>
    <scope>IDENTIFICATION</scope>
    <source>
        <strain evidence="1">BB02</strain>
    </source>
</reference>
<dbReference type="SUPFAM" id="SSF48371">
    <property type="entry name" value="ARM repeat"/>
    <property type="match status" value="1"/>
</dbReference>
<evidence type="ECO:0000313" key="1">
    <source>
        <dbReference type="EnsemblMetazoa" id="BGLB034305-PA"/>
    </source>
</evidence>
<gene>
    <name evidence="1" type="primary">106057588</name>
</gene>